<feature type="transmembrane region" description="Helical" evidence="6">
    <location>
        <begin position="141"/>
        <end position="162"/>
    </location>
</feature>
<gene>
    <name evidence="8" type="ORF">CJ235_06555</name>
</gene>
<feature type="domain" description="Major facilitator superfamily (MFS) profile" evidence="7">
    <location>
        <begin position="16"/>
        <end position="391"/>
    </location>
</feature>
<dbReference type="PROSITE" id="PS50850">
    <property type="entry name" value="MFS"/>
    <property type="match status" value="1"/>
</dbReference>
<dbReference type="EMBL" id="PNGG01000003">
    <property type="protein sequence ID" value="PMC18925.1"/>
    <property type="molecule type" value="Genomic_DNA"/>
</dbReference>
<feature type="transmembrane region" description="Helical" evidence="6">
    <location>
        <begin position="51"/>
        <end position="69"/>
    </location>
</feature>
<dbReference type="AlphaFoldDB" id="A0A2N6QH65"/>
<evidence type="ECO:0000256" key="4">
    <source>
        <dbReference type="ARBA" id="ARBA00022989"/>
    </source>
</evidence>
<dbReference type="PANTHER" id="PTHR23531">
    <property type="entry name" value="QUINOLENE RESISTANCE PROTEIN NORA"/>
    <property type="match status" value="1"/>
</dbReference>
<evidence type="ECO:0000259" key="7">
    <source>
        <dbReference type="PROSITE" id="PS50850"/>
    </source>
</evidence>
<keyword evidence="3 6" id="KW-0812">Transmembrane</keyword>
<comment type="caution">
    <text evidence="8">The sequence shown here is derived from an EMBL/GenBank/DDBJ whole genome shotgun (WGS) entry which is preliminary data.</text>
</comment>
<evidence type="ECO:0000256" key="6">
    <source>
        <dbReference type="SAM" id="Phobius"/>
    </source>
</evidence>
<evidence type="ECO:0000256" key="2">
    <source>
        <dbReference type="ARBA" id="ARBA00022448"/>
    </source>
</evidence>
<dbReference type="GO" id="GO:0005886">
    <property type="term" value="C:plasma membrane"/>
    <property type="evidence" value="ECO:0007669"/>
    <property type="project" value="UniProtKB-SubCell"/>
</dbReference>
<protein>
    <submittedName>
        <fullName evidence="8">Multidrug transporter MdtG</fullName>
    </submittedName>
</protein>
<dbReference type="Proteomes" id="UP000235748">
    <property type="component" value="Unassembled WGS sequence"/>
</dbReference>
<sequence length="400" mass="44147">MAHKSQVQEPLWTRDFINVTVVNFLMYMVHFALFVTVTSYTIHAFHTSESLGGLAAGIFIIGMLFGRLVAGRFIDSIQLKYMLLFGVVFSFVAVALYYIAATLVILYIVRFIHGLAFGIGSNATSSMASKVVPASRKGEGIGYYSLSNILASAIGPFVGILISQQASFQHIFLFGLIFIVIAFILSLFIKRIPVVRSNDKQNQPKGWKAFLQPEALPISIVIFIIGICYSSILSYIKSFAETMDLVTASSLFFIFYAVISFISRPFTGKIFDHKGANFIMFPTFILFALGLITLAGSVNTWLIILASIFVGLGYGTLVPSSQTIAIQQSPADKMGLATSTFFICLDLGSGIGPFVLGFVISAIGYRWLYIAIAIVVLLAMCLYYYVQRRYRYTNPNTHTS</sequence>
<feature type="transmembrane region" description="Helical" evidence="6">
    <location>
        <begin position="245"/>
        <end position="263"/>
    </location>
</feature>
<evidence type="ECO:0000256" key="5">
    <source>
        <dbReference type="ARBA" id="ARBA00023136"/>
    </source>
</evidence>
<feature type="transmembrane region" description="Helical" evidence="6">
    <location>
        <begin position="210"/>
        <end position="233"/>
    </location>
</feature>
<dbReference type="GO" id="GO:0022857">
    <property type="term" value="F:transmembrane transporter activity"/>
    <property type="evidence" value="ECO:0007669"/>
    <property type="project" value="InterPro"/>
</dbReference>
<proteinExistence type="predicted"/>
<dbReference type="InterPro" id="IPR036259">
    <property type="entry name" value="MFS_trans_sf"/>
</dbReference>
<feature type="transmembrane region" description="Helical" evidence="6">
    <location>
        <begin position="168"/>
        <end position="189"/>
    </location>
</feature>
<comment type="subcellular location">
    <subcellularLocation>
        <location evidence="1">Cell membrane</location>
        <topology evidence="1">Multi-pass membrane protein</topology>
    </subcellularLocation>
</comment>
<dbReference type="CDD" id="cd17489">
    <property type="entry name" value="MFS_YfcJ_like"/>
    <property type="match status" value="1"/>
</dbReference>
<feature type="transmembrane region" description="Helical" evidence="6">
    <location>
        <begin position="301"/>
        <end position="319"/>
    </location>
</feature>
<feature type="transmembrane region" description="Helical" evidence="6">
    <location>
        <begin position="340"/>
        <end position="361"/>
    </location>
</feature>
<feature type="transmembrane region" description="Helical" evidence="6">
    <location>
        <begin position="21"/>
        <end position="45"/>
    </location>
</feature>
<dbReference type="Pfam" id="PF07690">
    <property type="entry name" value="MFS_1"/>
    <property type="match status" value="1"/>
</dbReference>
<dbReference type="RefSeq" id="WP_049411506.1">
    <property type="nucleotide sequence ID" value="NZ_JAASJD010000008.1"/>
</dbReference>
<keyword evidence="5 6" id="KW-0472">Membrane</keyword>
<evidence type="ECO:0000313" key="8">
    <source>
        <dbReference type="EMBL" id="PMC18925.1"/>
    </source>
</evidence>
<feature type="transmembrane region" description="Helical" evidence="6">
    <location>
        <begin position="105"/>
        <end position="129"/>
    </location>
</feature>
<dbReference type="PANTHER" id="PTHR23531:SF1">
    <property type="entry name" value="QUINOLENE RESISTANCE PROTEIN NORA"/>
    <property type="match status" value="1"/>
</dbReference>
<keyword evidence="4 6" id="KW-1133">Transmembrane helix</keyword>
<organism evidence="8 9">
    <name type="scientific">Staphylococcus pettenkoferi</name>
    <dbReference type="NCBI Taxonomy" id="170573"/>
    <lineage>
        <taxon>Bacteria</taxon>
        <taxon>Bacillati</taxon>
        <taxon>Bacillota</taxon>
        <taxon>Bacilli</taxon>
        <taxon>Bacillales</taxon>
        <taxon>Staphylococcaceae</taxon>
        <taxon>Staphylococcus</taxon>
    </lineage>
</organism>
<dbReference type="SUPFAM" id="SSF103473">
    <property type="entry name" value="MFS general substrate transporter"/>
    <property type="match status" value="1"/>
</dbReference>
<accession>A0A2N6QH65</accession>
<evidence type="ECO:0000256" key="1">
    <source>
        <dbReference type="ARBA" id="ARBA00004651"/>
    </source>
</evidence>
<feature type="transmembrane region" description="Helical" evidence="6">
    <location>
        <begin position="275"/>
        <end position="295"/>
    </location>
</feature>
<dbReference type="InterPro" id="IPR020846">
    <property type="entry name" value="MFS_dom"/>
</dbReference>
<feature type="transmembrane region" description="Helical" evidence="6">
    <location>
        <begin position="367"/>
        <end position="386"/>
    </location>
</feature>
<dbReference type="Gene3D" id="1.20.1250.20">
    <property type="entry name" value="MFS general substrate transporter like domains"/>
    <property type="match status" value="1"/>
</dbReference>
<evidence type="ECO:0000313" key="9">
    <source>
        <dbReference type="Proteomes" id="UP000235748"/>
    </source>
</evidence>
<dbReference type="InterPro" id="IPR011701">
    <property type="entry name" value="MFS"/>
</dbReference>
<evidence type="ECO:0000256" key="3">
    <source>
        <dbReference type="ARBA" id="ARBA00022692"/>
    </source>
</evidence>
<feature type="transmembrane region" description="Helical" evidence="6">
    <location>
        <begin position="81"/>
        <end position="99"/>
    </location>
</feature>
<dbReference type="InterPro" id="IPR052714">
    <property type="entry name" value="MFS_Exporter"/>
</dbReference>
<name>A0A2N6QH65_9STAP</name>
<reference evidence="8 9" key="1">
    <citation type="submission" date="2017-09" db="EMBL/GenBank/DDBJ databases">
        <title>Bacterial strain isolated from the female urinary microbiota.</title>
        <authorList>
            <person name="Thomas-White K."/>
            <person name="Kumar N."/>
            <person name="Forster S."/>
            <person name="Putonti C."/>
            <person name="Lawley T."/>
            <person name="Wolfe A.J."/>
        </authorList>
    </citation>
    <scope>NUCLEOTIDE SEQUENCE [LARGE SCALE GENOMIC DNA]</scope>
    <source>
        <strain evidence="8 9">UMB0834</strain>
    </source>
</reference>
<keyword evidence="2" id="KW-0813">Transport</keyword>